<dbReference type="PANTHER" id="PTHR10361:SF40">
    <property type="entry name" value="HEPATIC SODIUM_BILE ACID COTRANSPORTER"/>
    <property type="match status" value="1"/>
</dbReference>
<dbReference type="EMBL" id="CM015727">
    <property type="protein sequence ID" value="KAF3701314.1"/>
    <property type="molecule type" value="Genomic_DNA"/>
</dbReference>
<evidence type="ECO:0000256" key="11">
    <source>
        <dbReference type="ARBA" id="ARBA00023136"/>
    </source>
</evidence>
<evidence type="ECO:0000313" key="33">
    <source>
        <dbReference type="EMBL" id="KAF3701314.1"/>
    </source>
</evidence>
<name>A0A6G1QFU9_CHAAH</name>
<feature type="transmembrane region" description="Helical" evidence="32">
    <location>
        <begin position="72"/>
        <end position="94"/>
    </location>
</feature>
<evidence type="ECO:0000256" key="3">
    <source>
        <dbReference type="ARBA" id="ARBA00022448"/>
    </source>
</evidence>
<evidence type="ECO:0000256" key="32">
    <source>
        <dbReference type="SAM" id="Phobius"/>
    </source>
</evidence>
<evidence type="ECO:0000313" key="34">
    <source>
        <dbReference type="Proteomes" id="UP000503349"/>
    </source>
</evidence>
<comment type="function">
    <text evidence="26">As a major transporter of conjugated bile salts from plasma into the hepatocyte, it plays a key role in the enterohepatic circulation of bile salts necessary for the solubilization and absorption of dietary fat and fat-soluble vitamins. It is strictly dependent on the extracellular presence of sodium. It exhibits broad substrate specificity and transports various bile acids, such as taurocholate, cholate, as well as non-bile acid organic compounds, such as estrone sulfate. Works collaboratively with the ileal transporter (NTCP2), the organic solute transporter (OST), and the bile salt export pump (BSEP), to ensure efficacious biological recycling of bile acids during enterohepatic circulation.</text>
</comment>
<keyword evidence="7 32" id="KW-1133">Transmembrane helix</keyword>
<dbReference type="AlphaFoldDB" id="A0A6G1QFU9"/>
<evidence type="ECO:0000256" key="17">
    <source>
        <dbReference type="ARBA" id="ARBA00047596"/>
    </source>
</evidence>
<evidence type="ECO:0000256" key="8">
    <source>
        <dbReference type="ARBA" id="ARBA00023053"/>
    </source>
</evidence>
<accession>A0A6G1QFU9</accession>
<keyword evidence="10" id="KW-0406">Ion transport</keyword>
<evidence type="ECO:0000256" key="5">
    <source>
        <dbReference type="ARBA" id="ARBA00022692"/>
    </source>
</evidence>
<comment type="catalytic activity">
    <reaction evidence="24">
        <text>taurohyodeoxycholate(out) + 2 Na(+)(out) = taurohyodeoxycholate(in) + 2 Na(+)(in)</text>
        <dbReference type="Rhea" id="RHEA:72167"/>
        <dbReference type="ChEBI" id="CHEBI:29101"/>
        <dbReference type="ChEBI" id="CHEBI:191407"/>
    </reaction>
</comment>
<feature type="transmembrane region" description="Helical" evidence="32">
    <location>
        <begin position="101"/>
        <end position="123"/>
    </location>
</feature>
<evidence type="ECO:0000256" key="31">
    <source>
        <dbReference type="ARBA" id="ARBA00082917"/>
    </source>
</evidence>
<dbReference type="GO" id="GO:0008508">
    <property type="term" value="F:bile acid:sodium symporter activity"/>
    <property type="evidence" value="ECO:0007669"/>
    <property type="project" value="TreeGrafter"/>
</dbReference>
<comment type="catalytic activity">
    <reaction evidence="19">
        <text>tauro-beta-muricholate(out) + 2 Na(+)(out) = tauro-beta-muricholate(in) + 2 Na(+)(in)</text>
        <dbReference type="Rhea" id="RHEA:72179"/>
        <dbReference type="ChEBI" id="CHEBI:29101"/>
        <dbReference type="ChEBI" id="CHEBI:133064"/>
    </reaction>
</comment>
<evidence type="ECO:0000256" key="23">
    <source>
        <dbReference type="ARBA" id="ARBA00051799"/>
    </source>
</evidence>
<keyword evidence="5 32" id="KW-0812">Transmembrane</keyword>
<dbReference type="Pfam" id="PF01758">
    <property type="entry name" value="SBF"/>
    <property type="match status" value="1"/>
</dbReference>
<comment type="catalytic activity">
    <reaction evidence="15">
        <text>cholate(out) + 2 Na(+)(out) = cholate(in) + 2 Na(+)(in)</text>
        <dbReference type="Rhea" id="RHEA:71911"/>
        <dbReference type="ChEBI" id="CHEBI:29101"/>
        <dbReference type="ChEBI" id="CHEBI:29747"/>
    </reaction>
</comment>
<evidence type="ECO:0000256" key="21">
    <source>
        <dbReference type="ARBA" id="ARBA00048338"/>
    </source>
</evidence>
<dbReference type="FunFam" id="1.20.1530.20:FF:000016">
    <property type="entry name" value="Solute carrier family 10 member 1"/>
    <property type="match status" value="1"/>
</dbReference>
<sequence length="348" mass="37748">MMNVTGIYLGMADIHHEGNVSVNGTMGIENNSALNTAINVFILAVLFTSMISIGCTMEAYKIKNYLFNPKGAVIAMLSQFGIMPLTAFGLAKILKLDPIKALTVLICGCSPGGNLSNIFSLAINGDMNLSIVMTTCSNIAAMVMMPLLLYIYSQGFPGLERAVPYLGIIVTLILTLVPCAIGIAINHYKPHYSAVVKKVGFSILIICSIIVFTLSAISVKDVFWMIIKPDVLCAGALLPLFGFILGYAISAICRLSPQCSRTISMETGCQNVNLCGAILKVAFPPNVIGAMFLFPLVYIIFQCSEALFVILCFRCYQKFKSPPQGTKIYSNEDIYQDSVKGLHQTIED</sequence>
<evidence type="ECO:0000256" key="29">
    <source>
        <dbReference type="ARBA" id="ARBA00075246"/>
    </source>
</evidence>
<proteinExistence type="inferred from homology"/>
<evidence type="ECO:0000256" key="12">
    <source>
        <dbReference type="ARBA" id="ARBA00023180"/>
    </source>
</evidence>
<keyword evidence="3" id="KW-0813">Transport</keyword>
<dbReference type="InterPro" id="IPR038770">
    <property type="entry name" value="Na+/solute_symporter_sf"/>
</dbReference>
<comment type="catalytic activity">
    <reaction evidence="20">
        <text>taurocholate(out) + 2 Na(+)(out) = taurocholate(in) + 2 Na(+)(in)</text>
        <dbReference type="Rhea" id="RHEA:71875"/>
        <dbReference type="ChEBI" id="CHEBI:29101"/>
        <dbReference type="ChEBI" id="CHEBI:36257"/>
    </reaction>
</comment>
<evidence type="ECO:0000256" key="30">
    <source>
        <dbReference type="ARBA" id="ARBA00078029"/>
    </source>
</evidence>
<evidence type="ECO:0000256" key="10">
    <source>
        <dbReference type="ARBA" id="ARBA00023065"/>
    </source>
</evidence>
<feature type="transmembrane region" description="Helical" evidence="32">
    <location>
        <begin position="36"/>
        <end position="60"/>
    </location>
</feature>
<comment type="catalytic activity">
    <reaction evidence="21">
        <text>taurochenodeoxycholate(out) + 2 Na(+)(out) = taurochenodeoxycholate(in) + 2 Na(+)(in)</text>
        <dbReference type="Rhea" id="RHEA:71923"/>
        <dbReference type="ChEBI" id="CHEBI:9407"/>
        <dbReference type="ChEBI" id="CHEBI:29101"/>
    </reaction>
</comment>
<evidence type="ECO:0000256" key="19">
    <source>
        <dbReference type="ARBA" id="ARBA00048013"/>
    </source>
</evidence>
<comment type="catalytic activity">
    <reaction evidence="25">
        <text>estrone 3-sulfate(out) + 2 Na(+)(out) = estrone 3-sulfate(in) + 2 Na(+)(in)</text>
        <dbReference type="Rhea" id="RHEA:71083"/>
        <dbReference type="ChEBI" id="CHEBI:29101"/>
        <dbReference type="ChEBI" id="CHEBI:60050"/>
    </reaction>
</comment>
<evidence type="ECO:0000256" key="14">
    <source>
        <dbReference type="ARBA" id="ARBA00034215"/>
    </source>
</evidence>
<comment type="subcellular location">
    <subcellularLocation>
        <location evidence="1">Cell membrane</location>
        <topology evidence="1">Multi-pass membrane protein</topology>
    </subcellularLocation>
</comment>
<keyword evidence="13" id="KW-0739">Sodium transport</keyword>
<dbReference type="InterPro" id="IPR004710">
    <property type="entry name" value="Bilac:Na_transpt"/>
</dbReference>
<feature type="transmembrane region" description="Helical" evidence="32">
    <location>
        <begin position="129"/>
        <end position="151"/>
    </location>
</feature>
<evidence type="ECO:0000256" key="27">
    <source>
        <dbReference type="ARBA" id="ARBA00073206"/>
    </source>
</evidence>
<comment type="catalytic activity">
    <reaction evidence="16">
        <text>tauroallocholate(out) + 2 Na(+)(out) = tauroallocholate(in) + 2 Na(+)(in)</text>
        <dbReference type="Rhea" id="RHEA:51840"/>
        <dbReference type="ChEBI" id="CHEBI:29101"/>
        <dbReference type="ChEBI" id="CHEBI:191406"/>
    </reaction>
</comment>
<evidence type="ECO:0000256" key="2">
    <source>
        <dbReference type="ARBA" id="ARBA00006528"/>
    </source>
</evidence>
<feature type="transmembrane region" description="Helical" evidence="32">
    <location>
        <begin position="287"/>
        <end position="313"/>
    </location>
</feature>
<evidence type="ECO:0000256" key="15">
    <source>
        <dbReference type="ARBA" id="ARBA00034231"/>
    </source>
</evidence>
<organism evidence="33 34">
    <name type="scientific">Channa argus</name>
    <name type="common">Northern snakehead</name>
    <name type="synonym">Ophicephalus argus</name>
    <dbReference type="NCBI Taxonomy" id="215402"/>
    <lineage>
        <taxon>Eukaryota</taxon>
        <taxon>Metazoa</taxon>
        <taxon>Chordata</taxon>
        <taxon>Craniata</taxon>
        <taxon>Vertebrata</taxon>
        <taxon>Euteleostomi</taxon>
        <taxon>Actinopterygii</taxon>
        <taxon>Neopterygii</taxon>
        <taxon>Teleostei</taxon>
        <taxon>Neoteleostei</taxon>
        <taxon>Acanthomorphata</taxon>
        <taxon>Anabantaria</taxon>
        <taxon>Anabantiformes</taxon>
        <taxon>Channoidei</taxon>
        <taxon>Channidae</taxon>
        <taxon>Channa</taxon>
    </lineage>
</organism>
<feature type="transmembrane region" description="Helical" evidence="32">
    <location>
        <begin position="199"/>
        <end position="219"/>
    </location>
</feature>
<keyword evidence="9" id="KW-0445">Lipid transport</keyword>
<comment type="similarity">
    <text evidence="2">Belongs to the bile acid:sodium symporter (BASS) (TC 2.A.28) family.</text>
</comment>
<evidence type="ECO:0000256" key="9">
    <source>
        <dbReference type="ARBA" id="ARBA00023055"/>
    </source>
</evidence>
<keyword evidence="6" id="KW-0769">Symport</keyword>
<comment type="catalytic activity">
    <reaction evidence="23">
        <text>taurohyocholate(out) + 2 Na(+)(out) = taurohyocholate(in) + 2 Na(+)(in)</text>
        <dbReference type="Rhea" id="RHEA:72171"/>
        <dbReference type="ChEBI" id="CHEBI:29101"/>
        <dbReference type="ChEBI" id="CHEBI:58874"/>
    </reaction>
</comment>
<comment type="catalytic activity">
    <reaction evidence="18">
        <text>taurodeoxycholate(out) + 2 Na(+)(out) = taurodeoxycholate(in) + 2 Na(+)(in)</text>
        <dbReference type="Rhea" id="RHEA:72087"/>
        <dbReference type="ChEBI" id="CHEBI:29101"/>
        <dbReference type="ChEBI" id="CHEBI:36261"/>
    </reaction>
</comment>
<evidence type="ECO:0000256" key="4">
    <source>
        <dbReference type="ARBA" id="ARBA00022475"/>
    </source>
</evidence>
<gene>
    <name evidence="33" type="ORF">EXN66_Car017002</name>
</gene>
<keyword evidence="8" id="KW-0915">Sodium</keyword>
<dbReference type="InterPro" id="IPR002657">
    <property type="entry name" value="BilAc:Na_symport/Acr3"/>
</dbReference>
<evidence type="ECO:0000256" key="13">
    <source>
        <dbReference type="ARBA" id="ARBA00023201"/>
    </source>
</evidence>
<keyword evidence="34" id="KW-1185">Reference proteome</keyword>
<dbReference type="Gene3D" id="1.20.1530.20">
    <property type="match status" value="1"/>
</dbReference>
<evidence type="ECO:0000256" key="1">
    <source>
        <dbReference type="ARBA" id="ARBA00004651"/>
    </source>
</evidence>
<dbReference type="PANTHER" id="PTHR10361">
    <property type="entry name" value="SODIUM-BILE ACID COTRANSPORTER"/>
    <property type="match status" value="1"/>
</dbReference>
<keyword evidence="11 32" id="KW-0472">Membrane</keyword>
<comment type="catalytic activity">
    <reaction evidence="14">
        <text>glycocholate(out) + 2 Na(+)(out) = glycocholate(in) + 2 Na(+)(in)</text>
        <dbReference type="Rhea" id="RHEA:71935"/>
        <dbReference type="ChEBI" id="CHEBI:29101"/>
        <dbReference type="ChEBI" id="CHEBI:29746"/>
    </reaction>
</comment>
<dbReference type="OrthoDB" id="203097at2759"/>
<evidence type="ECO:0000256" key="26">
    <source>
        <dbReference type="ARBA" id="ARBA00056510"/>
    </source>
</evidence>
<evidence type="ECO:0000256" key="24">
    <source>
        <dbReference type="ARBA" id="ARBA00052374"/>
    </source>
</evidence>
<evidence type="ECO:0000256" key="25">
    <source>
        <dbReference type="ARBA" id="ARBA00052405"/>
    </source>
</evidence>
<dbReference type="GO" id="GO:0005886">
    <property type="term" value="C:plasma membrane"/>
    <property type="evidence" value="ECO:0007669"/>
    <property type="project" value="UniProtKB-SubCell"/>
</dbReference>
<keyword evidence="4" id="KW-1003">Cell membrane</keyword>
<evidence type="ECO:0000256" key="20">
    <source>
        <dbReference type="ARBA" id="ARBA00048327"/>
    </source>
</evidence>
<reference evidence="33 34" key="1">
    <citation type="submission" date="2019-02" db="EMBL/GenBank/DDBJ databases">
        <title>Opniocepnalus argus genome.</title>
        <authorList>
            <person name="Zhou C."/>
            <person name="Xiao S."/>
        </authorList>
    </citation>
    <scope>NUCLEOTIDE SEQUENCE [LARGE SCALE GENOMIC DNA]</scope>
    <source>
        <strain evidence="33">OARG1902GOOAL</strain>
        <tissue evidence="33">Muscle</tissue>
    </source>
</reference>
<comment type="catalytic activity">
    <reaction evidence="22">
        <text>tauronorcholate(out) + 2 Na(+)(out) = tauronorcholate(in) + 2 Na(+)(in)</text>
        <dbReference type="Rhea" id="RHEA:71915"/>
        <dbReference type="ChEBI" id="CHEBI:29101"/>
        <dbReference type="ChEBI" id="CHEBI:191405"/>
    </reaction>
</comment>
<evidence type="ECO:0000256" key="6">
    <source>
        <dbReference type="ARBA" id="ARBA00022847"/>
    </source>
</evidence>
<feature type="transmembrane region" description="Helical" evidence="32">
    <location>
        <begin position="163"/>
        <end position="187"/>
    </location>
</feature>
<evidence type="ECO:0000256" key="7">
    <source>
        <dbReference type="ARBA" id="ARBA00022989"/>
    </source>
</evidence>
<evidence type="ECO:0000256" key="16">
    <source>
        <dbReference type="ARBA" id="ARBA00047311"/>
    </source>
</evidence>
<reference evidence="34" key="2">
    <citation type="submission" date="2019-02" db="EMBL/GenBank/DDBJ databases">
        <title>Opniocepnalus argus Var Kimnra genome.</title>
        <authorList>
            <person name="Zhou C."/>
            <person name="Xiao S."/>
        </authorList>
    </citation>
    <scope>NUCLEOTIDE SEQUENCE [LARGE SCALE GENOMIC DNA]</scope>
</reference>
<feature type="transmembrane region" description="Helical" evidence="32">
    <location>
        <begin position="231"/>
        <end position="252"/>
    </location>
</feature>
<dbReference type="Proteomes" id="UP000503349">
    <property type="component" value="Chromosome 16"/>
</dbReference>
<evidence type="ECO:0000256" key="28">
    <source>
        <dbReference type="ARBA" id="ARBA00075177"/>
    </source>
</evidence>
<keyword evidence="12" id="KW-0325">Glycoprotein</keyword>
<evidence type="ECO:0000256" key="22">
    <source>
        <dbReference type="ARBA" id="ARBA00049276"/>
    </source>
</evidence>
<comment type="catalytic activity">
    <reaction evidence="17">
        <text>tauroursodeoxycholate(out) + 2 Na(+)(out) = tauroursodeoxycholate(in) + 2 Na(+)(in)</text>
        <dbReference type="Rhea" id="RHEA:71927"/>
        <dbReference type="ChEBI" id="CHEBI:29101"/>
        <dbReference type="ChEBI" id="CHEBI:132028"/>
    </reaction>
</comment>
<evidence type="ECO:0000256" key="18">
    <source>
        <dbReference type="ARBA" id="ARBA00047743"/>
    </source>
</evidence>
<protein>
    <recommendedName>
        <fullName evidence="27">Hepatic sodium/bile acid cotransporter</fullName>
    </recommendedName>
    <alternativeName>
        <fullName evidence="29">Na(+)/bile acid cotransporter</fullName>
    </alternativeName>
    <alternativeName>
        <fullName evidence="28">Na(+)/taurocholate transport protein</fullName>
    </alternativeName>
    <alternativeName>
        <fullName evidence="30">Sodium/taurocholate cotransporting polypeptide</fullName>
    </alternativeName>
    <alternativeName>
        <fullName evidence="31">Solute carrier family 10 member 1</fullName>
    </alternativeName>
</protein>